<organism evidence="2 3">
    <name type="scientific">Roseofilum casamattae BLCC-M143</name>
    <dbReference type="NCBI Taxonomy" id="3022442"/>
    <lineage>
        <taxon>Bacteria</taxon>
        <taxon>Bacillati</taxon>
        <taxon>Cyanobacteriota</taxon>
        <taxon>Cyanophyceae</taxon>
        <taxon>Desertifilales</taxon>
        <taxon>Desertifilaceae</taxon>
        <taxon>Roseofilum</taxon>
        <taxon>Roseofilum casamattae</taxon>
    </lineage>
</organism>
<accession>A0ABT7C1N5</accession>
<evidence type="ECO:0000313" key="2">
    <source>
        <dbReference type="EMBL" id="MDJ1185373.1"/>
    </source>
</evidence>
<keyword evidence="1" id="KW-0812">Transmembrane</keyword>
<evidence type="ECO:0000256" key="1">
    <source>
        <dbReference type="SAM" id="Phobius"/>
    </source>
</evidence>
<dbReference type="Gene3D" id="2.60.40.3710">
    <property type="match status" value="1"/>
</dbReference>
<keyword evidence="3" id="KW-1185">Reference proteome</keyword>
<dbReference type="RefSeq" id="WP_283760016.1">
    <property type="nucleotide sequence ID" value="NZ_JAQOSQ010000032.1"/>
</dbReference>
<dbReference type="Gene3D" id="2.120.10.30">
    <property type="entry name" value="TolB, C-terminal domain"/>
    <property type="match status" value="1"/>
</dbReference>
<dbReference type="EMBL" id="JAQOSQ010000032">
    <property type="protein sequence ID" value="MDJ1185373.1"/>
    <property type="molecule type" value="Genomic_DNA"/>
</dbReference>
<comment type="caution">
    <text evidence="2">The sequence shown here is derived from an EMBL/GenBank/DDBJ whole genome shotgun (WGS) entry which is preliminary data.</text>
</comment>
<keyword evidence="1" id="KW-0472">Membrane</keyword>
<dbReference type="InterPro" id="IPR011042">
    <property type="entry name" value="6-blade_b-propeller_TolB-like"/>
</dbReference>
<sequence length="500" mass="56150">MKIVEEAISYWKFKSKEWQPLDRLVIPLIGGLFILIFFLTIFGKNAAPRVREFSWQDRTIAANDRSFILQFSHPMDRESVENNLKIDPSLSGKFSWAGRRMAYTLNKPAPYGTDFTVKIEGARDRYSEERQGAIIKPFTGNFTSRDRAFAYIGSEGEQAGRLILYNLTQNQQEILTPANLVVMDFESYPDRQHILFSARENNDGDPEQITAQKLYTATTGLDSTENPGIVEQILDNETYQNLNFDLSADGAAIVVQRVNQNDPRDFGLWIIPENEDPYPMNNKPGGDFLITPDSQAIAILQGEGVALIPLYPDEDQPADKPLLFLPKFGQILNFTPDGSEAAMVKFNPDYTRSLYLVDNQGNEKELLNLKGSIQQCQFDPTQTTLYCLLSKLIDGDIYQELPYISIINLETNEQTPLVGIPNQRNIQMSLSPDGLALLFDQIQAEGESPEAASSLNEDGQAIASSNLWILPILDVQSLSQGAQAEPEILPLKGFRPQWLP</sequence>
<gene>
    <name evidence="2" type="ORF">PMH09_19480</name>
</gene>
<reference evidence="2 3" key="1">
    <citation type="submission" date="2023-01" db="EMBL/GenBank/DDBJ databases">
        <title>Novel diversity within Roseofilum (Cyanobacteria; Desertifilaceae) from marine benthic mats with descriptions of four novel species.</title>
        <authorList>
            <person name="Wang Y."/>
            <person name="Berthold D.E."/>
            <person name="Hu J."/>
            <person name="Lefler F.W."/>
            <person name="Laughinghouse H.D. IV."/>
        </authorList>
    </citation>
    <scope>NUCLEOTIDE SEQUENCE [LARGE SCALE GENOMIC DNA]</scope>
    <source>
        <strain evidence="2 3">BLCC-M143</strain>
    </source>
</reference>
<proteinExistence type="predicted"/>
<feature type="transmembrane region" description="Helical" evidence="1">
    <location>
        <begin position="21"/>
        <end position="42"/>
    </location>
</feature>
<dbReference type="SUPFAM" id="SSF82171">
    <property type="entry name" value="DPP6 N-terminal domain-like"/>
    <property type="match status" value="1"/>
</dbReference>
<evidence type="ECO:0000313" key="3">
    <source>
        <dbReference type="Proteomes" id="UP001232992"/>
    </source>
</evidence>
<protein>
    <submittedName>
        <fullName evidence="2">Ig-like domain-containing protein</fullName>
    </submittedName>
</protein>
<keyword evidence="1" id="KW-1133">Transmembrane helix</keyword>
<dbReference type="Proteomes" id="UP001232992">
    <property type="component" value="Unassembled WGS sequence"/>
</dbReference>
<name>A0ABT7C1N5_9CYAN</name>